<sequence length="686" mass="74758">MDVAQLKEQAARVEQGLDQLRQLHSKVGARLSKINQLDPANHPAEASSHESLLVHTQLSFLESYVNAAVTQLSSVESGLSGAVDALAAAPTPPPANSSAAAGTDQQPQARRSSYRLVHRSSIPPSVYEGPARRRLSRDELSNVFGHLQPWELTHYRRPLGTRLFNQSAANYTNPVIDCEDDKARRMWAAMPLAVAQRLGQRATNIREIKHRYPEDCECWCLGTWVALVEGHASGRAAIAAKKKREREGGEGTAAAAAGQADGSGQSADDGTLETVDNIPLECISARADRQWRTPAVTTLIVGTDLDLSSYDEEEWDGLEAWVGGCDAIEVLDLKRIYFTTTEGLLSALPADGKSLAALRTLRGVSMDEAVWMETDKVGIDRLREVMVARGVKRSVRELKITVRRMPSRDGAVTWSESAARLIEAVAAPEVVWEEVFAPTDDSTSGRIDAELLSLSSSTGTLPAQKLIVDYAKTAGTVTYSGCHETTPNAITDDAFAAAHTLRLVGDALADSDKKNRAVDIASKMPNLARIEAPHRLGETLTAPVREVWRFLERLQTARESRGRAEKSLSYVGLTLPPGALAISTDNPASPCLWDPDIHQLPPIAEVCVDVLGMVADDRLEAFYNGVMATVVSFTSKLKGHTKSTVQLCPGMMDDFRQRFLVKGLNINAGPYQLSIFRRTLLVERRT</sequence>
<dbReference type="VEuPathDB" id="CryptoDB:Vbra_2301"/>
<feature type="compositionally biased region" description="Low complexity" evidence="1">
    <location>
        <begin position="252"/>
        <end position="269"/>
    </location>
</feature>
<feature type="region of interest" description="Disordered" evidence="1">
    <location>
        <begin position="241"/>
        <end position="271"/>
    </location>
</feature>
<name>A0A0G4GNI8_VITBC</name>
<organism evidence="2 3">
    <name type="scientific">Vitrella brassicaformis (strain CCMP3155)</name>
    <dbReference type="NCBI Taxonomy" id="1169540"/>
    <lineage>
        <taxon>Eukaryota</taxon>
        <taxon>Sar</taxon>
        <taxon>Alveolata</taxon>
        <taxon>Colpodellida</taxon>
        <taxon>Vitrellaceae</taxon>
        <taxon>Vitrella</taxon>
    </lineage>
</organism>
<evidence type="ECO:0000256" key="1">
    <source>
        <dbReference type="SAM" id="MobiDB-lite"/>
    </source>
</evidence>
<protein>
    <submittedName>
        <fullName evidence="2">Uncharacterized protein</fullName>
    </submittedName>
</protein>
<keyword evidence="3" id="KW-1185">Reference proteome</keyword>
<dbReference type="EMBL" id="CDMY01000738">
    <property type="protein sequence ID" value="CEM31862.1"/>
    <property type="molecule type" value="Genomic_DNA"/>
</dbReference>
<dbReference type="AlphaFoldDB" id="A0A0G4GNI8"/>
<evidence type="ECO:0000313" key="2">
    <source>
        <dbReference type="EMBL" id="CEM31862.1"/>
    </source>
</evidence>
<feature type="region of interest" description="Disordered" evidence="1">
    <location>
        <begin position="86"/>
        <end position="115"/>
    </location>
</feature>
<gene>
    <name evidence="2" type="ORF">Vbra_2301</name>
</gene>
<dbReference type="InParanoid" id="A0A0G4GNI8"/>
<dbReference type="PhylomeDB" id="A0A0G4GNI8"/>
<reference evidence="2 3" key="1">
    <citation type="submission" date="2014-11" db="EMBL/GenBank/DDBJ databases">
        <authorList>
            <person name="Zhu J."/>
            <person name="Qi W."/>
            <person name="Song R."/>
        </authorList>
    </citation>
    <scope>NUCLEOTIDE SEQUENCE [LARGE SCALE GENOMIC DNA]</scope>
</reference>
<accession>A0A0G4GNI8</accession>
<dbReference type="Proteomes" id="UP000041254">
    <property type="component" value="Unassembled WGS sequence"/>
</dbReference>
<proteinExistence type="predicted"/>
<evidence type="ECO:0000313" key="3">
    <source>
        <dbReference type="Proteomes" id="UP000041254"/>
    </source>
</evidence>